<dbReference type="PANTHER" id="PTHR15728:SF0">
    <property type="entry name" value="PAN2-PAN3 DEADENYLATION COMPLEX CATALYTIC SUBUNIT PAN2"/>
    <property type="match status" value="1"/>
</dbReference>
<name>A0A9W7E1B4_9STRA</name>
<dbReference type="InterPro" id="IPR015943">
    <property type="entry name" value="WD40/YVTN_repeat-like_dom_sf"/>
</dbReference>
<evidence type="ECO:0000256" key="1">
    <source>
        <dbReference type="SAM" id="MobiDB-lite"/>
    </source>
</evidence>
<dbReference type="Gene3D" id="3.90.70.10">
    <property type="entry name" value="Cysteine proteinases"/>
    <property type="match status" value="1"/>
</dbReference>
<feature type="region of interest" description="Disordered" evidence="1">
    <location>
        <begin position="1"/>
        <end position="75"/>
    </location>
</feature>
<gene>
    <name evidence="3" type="ORF">TL16_g03523</name>
</gene>
<organism evidence="3 4">
    <name type="scientific">Triparma laevis f. inornata</name>
    <dbReference type="NCBI Taxonomy" id="1714386"/>
    <lineage>
        <taxon>Eukaryota</taxon>
        <taxon>Sar</taxon>
        <taxon>Stramenopiles</taxon>
        <taxon>Ochrophyta</taxon>
        <taxon>Bolidophyceae</taxon>
        <taxon>Parmales</taxon>
        <taxon>Triparmaceae</taxon>
        <taxon>Triparma</taxon>
    </lineage>
</organism>
<dbReference type="PANTHER" id="PTHR15728">
    <property type="entry name" value="DEADENYLATION COMPLEX CATALYTIC SUBUNIT PAN2"/>
    <property type="match status" value="1"/>
</dbReference>
<dbReference type="InterPro" id="IPR036322">
    <property type="entry name" value="WD40_repeat_dom_sf"/>
</dbReference>
<dbReference type="AlphaFoldDB" id="A0A9W7E1B4"/>
<dbReference type="InterPro" id="IPR028881">
    <property type="entry name" value="PAN2_UCH_dom"/>
</dbReference>
<reference evidence="4" key="1">
    <citation type="journal article" date="2023" name="Commun. Biol.">
        <title>Genome analysis of Parmales, the sister group of diatoms, reveals the evolutionary specialization of diatoms from phago-mixotrophs to photoautotrophs.</title>
        <authorList>
            <person name="Ban H."/>
            <person name="Sato S."/>
            <person name="Yoshikawa S."/>
            <person name="Yamada K."/>
            <person name="Nakamura Y."/>
            <person name="Ichinomiya M."/>
            <person name="Sato N."/>
            <person name="Blanc-Mathieu R."/>
            <person name="Endo H."/>
            <person name="Kuwata A."/>
            <person name="Ogata H."/>
        </authorList>
    </citation>
    <scope>NUCLEOTIDE SEQUENCE [LARGE SCALE GENOMIC DNA]</scope>
</reference>
<dbReference type="GO" id="GO:0000289">
    <property type="term" value="P:nuclear-transcribed mRNA poly(A) tail shortening"/>
    <property type="evidence" value="ECO:0007669"/>
    <property type="project" value="TreeGrafter"/>
</dbReference>
<protein>
    <recommendedName>
        <fullName evidence="2">PAN2 UCH domain-containing protein</fullName>
    </recommendedName>
</protein>
<dbReference type="GO" id="GO:0004535">
    <property type="term" value="F:poly(A)-specific ribonuclease activity"/>
    <property type="evidence" value="ECO:0007669"/>
    <property type="project" value="TreeGrafter"/>
</dbReference>
<dbReference type="GO" id="GO:0000932">
    <property type="term" value="C:P-body"/>
    <property type="evidence" value="ECO:0007669"/>
    <property type="project" value="TreeGrafter"/>
</dbReference>
<feature type="compositionally biased region" description="Basic and acidic residues" evidence="1">
    <location>
        <begin position="1067"/>
        <end position="1082"/>
    </location>
</feature>
<dbReference type="Gene3D" id="2.130.10.10">
    <property type="entry name" value="YVTN repeat-like/Quinoprotein amine dehydrogenase"/>
    <property type="match status" value="1"/>
</dbReference>
<feature type="compositionally biased region" description="Polar residues" evidence="1">
    <location>
        <begin position="47"/>
        <end position="75"/>
    </location>
</feature>
<evidence type="ECO:0000313" key="3">
    <source>
        <dbReference type="EMBL" id="GMH62642.1"/>
    </source>
</evidence>
<evidence type="ECO:0000259" key="2">
    <source>
        <dbReference type="Pfam" id="PF13423"/>
    </source>
</evidence>
<feature type="region of interest" description="Disordered" evidence="1">
    <location>
        <begin position="1061"/>
        <end position="1082"/>
    </location>
</feature>
<dbReference type="SUPFAM" id="SSF54001">
    <property type="entry name" value="Cysteine proteinases"/>
    <property type="match status" value="1"/>
</dbReference>
<dbReference type="InterPro" id="IPR038765">
    <property type="entry name" value="Papain-like_cys_pep_sf"/>
</dbReference>
<accession>A0A9W7E1B4</accession>
<dbReference type="Proteomes" id="UP001162640">
    <property type="component" value="Unassembled WGS sequence"/>
</dbReference>
<evidence type="ECO:0000313" key="4">
    <source>
        <dbReference type="Proteomes" id="UP001162640"/>
    </source>
</evidence>
<dbReference type="InterPro" id="IPR050785">
    <property type="entry name" value="PAN2-PAN3_catalytic_subunit"/>
</dbReference>
<proteinExistence type="predicted"/>
<feature type="compositionally biased region" description="Low complexity" evidence="1">
    <location>
        <begin position="33"/>
        <end position="46"/>
    </location>
</feature>
<comment type="caution">
    <text evidence="3">The sequence shown here is derived from an EMBL/GenBank/DDBJ whole genome shotgun (WGS) entry which is preliminary data.</text>
</comment>
<dbReference type="Pfam" id="PF13423">
    <property type="entry name" value="UCH_1"/>
    <property type="match status" value="1"/>
</dbReference>
<dbReference type="SUPFAM" id="SSF50978">
    <property type="entry name" value="WD40 repeat-like"/>
    <property type="match status" value="1"/>
</dbReference>
<dbReference type="GO" id="GO:0031251">
    <property type="term" value="C:PAN complex"/>
    <property type="evidence" value="ECO:0007669"/>
    <property type="project" value="TreeGrafter"/>
</dbReference>
<sequence length="1082" mass="119722">MNNPYATSSSSSAAGYDPSEAQSYDPQYADPSQTQQTYEQTYEQTYDPNANPNAQYYDPATSQHPPYDPSHQQQAQTYDQIYTQSQCPDQQQNSQQYIDPTTGQPIYDPYFDPNAAQYNEVQQQVEKGTYVEYHRFLPQLRFQSVGPVTSLAFDSSPSAVNPSGPFPSNLLFCGSSQMSLRGKGAGSERNFTKMSMLGSGIRVHSRGMNVICSNSELIGYTSACFNPANEQYGHGSVTQITCGSPLSNELSHLDLYSGLREISRPRAGDYVTSIKSGEGVGGGYILAGCRDGSVKVMDGGLRSSKKRYEQKISAHNGPVKGIAVSADGTMVCTIGSTGSGNRSYADNNVMTFDIRMVGRPPVVTQFLAGGPGFLDFLEGEISPTLVVASSKPNGSVQIFEPLGDPTYAQYLQPSLSHGEAFSSMAISPSTSYLAFGTTHSSVILMERFGHEKAVNLPVQLGEDVSVPFFHPAPPQLSIPPTTLCNNSGNPTNPFNMYTLRTYPTLSDLGEGEDQPENQNRPQRFFTEKCVGGKPHKKILSNKLSDLKSEQVKNAHDFVSHVRASALDLPSLPSNSNFNRFVFDSARGEKVYSLNCDPRNVTSSDRRVSSANKIIPEVYHKPHRPTSGPSQFSFSYSNFNKELIFSGWDCNLPNDYANSVLLVLYFIPEIRASCLREQFEERIFKEGDSKNGAPKEGALSAELGFLFHQIDQLSNHSYTNTNPDIPAFSPSNFLSTFSLLPEAAALALLDGSPSAVKLPRRIEALYRFLLHHLSTELTPPPDMKDVSVIDDLMGFDFGVKNDFVAGGEAEKGKGFRAMTIELSYLSFRAPATPSFAALLQTTLHRETRLRAWHAANKKYELIIQKRVVKNLPRVLNLQCTVAGNDDGMEYWRQSNKKGGLWVPRRVEVELFEDGGVRVSELLEGEDGTTEWQVEGGSGDSKVVSKKKYELISTVSYIKNYDDGKMDFTGHHVSHIFVPPSNARKAKERQISEVKALIEEQEIENVTSSVGEKLNFDGEDLDSDMTGGWSRWNCFHVEQVDAVEARDYSKDYREPCLLVFKEMEEEEPSSGKKKEKEEVRTGQE</sequence>
<dbReference type="EMBL" id="BLQM01000093">
    <property type="protein sequence ID" value="GMH62642.1"/>
    <property type="molecule type" value="Genomic_DNA"/>
</dbReference>
<feature type="domain" description="PAN2 UCH" evidence="2">
    <location>
        <begin position="645"/>
        <end position="985"/>
    </location>
</feature>